<dbReference type="GO" id="GO:0001678">
    <property type="term" value="P:intracellular glucose homeostasis"/>
    <property type="evidence" value="ECO:0007669"/>
    <property type="project" value="InterPro"/>
</dbReference>
<dbReference type="SUPFAM" id="SSF55347">
    <property type="entry name" value="Glyceraldehyde-3-phosphate dehydrogenase-like, C-terminal domain"/>
    <property type="match status" value="1"/>
</dbReference>
<dbReference type="GO" id="GO:0005524">
    <property type="term" value="F:ATP binding"/>
    <property type="evidence" value="ECO:0007669"/>
    <property type="project" value="UniProtKB-KW"/>
</dbReference>
<dbReference type="Gene3D" id="2.60.40.1390">
    <property type="entry name" value="NDT80 DNA-binding domain"/>
    <property type="match status" value="1"/>
</dbReference>
<dbReference type="PRINTS" id="PR00475">
    <property type="entry name" value="HEXOKINASE"/>
</dbReference>
<dbReference type="InterPro" id="IPR022673">
    <property type="entry name" value="Hexokinase_C"/>
</dbReference>
<feature type="DNA-binding region" description="NDT80" evidence="9">
    <location>
        <begin position="338"/>
        <end position="562"/>
    </location>
</feature>
<dbReference type="Gene3D" id="3.30.360.10">
    <property type="entry name" value="Dihydrodipicolinate Reductase, domain 2"/>
    <property type="match status" value="1"/>
</dbReference>
<evidence type="ECO:0000256" key="4">
    <source>
        <dbReference type="ARBA" id="ARBA00022741"/>
    </source>
</evidence>
<dbReference type="Proteomes" id="UP001160390">
    <property type="component" value="Unassembled WGS sequence"/>
</dbReference>
<dbReference type="Pfam" id="PF22725">
    <property type="entry name" value="GFO_IDH_MocA_C3"/>
    <property type="match status" value="1"/>
</dbReference>
<feature type="domain" description="NDT80" evidence="11">
    <location>
        <begin position="338"/>
        <end position="562"/>
    </location>
</feature>
<protein>
    <recommendedName>
        <fullName evidence="11">NDT80 domain-containing protein</fullName>
    </recommendedName>
</protein>
<organism evidence="12 13">
    <name type="scientific">Clonostachys chloroleuca</name>
    <dbReference type="NCBI Taxonomy" id="1926264"/>
    <lineage>
        <taxon>Eukaryota</taxon>
        <taxon>Fungi</taxon>
        <taxon>Dikarya</taxon>
        <taxon>Ascomycota</taxon>
        <taxon>Pezizomycotina</taxon>
        <taxon>Sordariomycetes</taxon>
        <taxon>Hypocreomycetidae</taxon>
        <taxon>Hypocreales</taxon>
        <taxon>Bionectriaceae</taxon>
        <taxon>Clonostachys</taxon>
    </lineage>
</organism>
<dbReference type="InterPro" id="IPR051317">
    <property type="entry name" value="Gfo/Idh/MocA_oxidoreduct"/>
</dbReference>
<proteinExistence type="inferred from homology"/>
<dbReference type="GO" id="GO:0016491">
    <property type="term" value="F:oxidoreductase activity"/>
    <property type="evidence" value="ECO:0007669"/>
    <property type="project" value="UniProtKB-KW"/>
</dbReference>
<dbReference type="InterPro" id="IPR022672">
    <property type="entry name" value="Hexokinase_N"/>
</dbReference>
<dbReference type="PROSITE" id="PS51517">
    <property type="entry name" value="NDT80"/>
    <property type="match status" value="1"/>
</dbReference>
<name>A0AA35M6Q3_9HYPO</name>
<feature type="region of interest" description="Disordered" evidence="10">
    <location>
        <begin position="575"/>
        <end position="596"/>
    </location>
</feature>
<dbReference type="InterPro" id="IPR037141">
    <property type="entry name" value="NDT80_DNA-bd_dom_sf"/>
</dbReference>
<dbReference type="Pfam" id="PF01408">
    <property type="entry name" value="GFO_IDH_MocA"/>
    <property type="match status" value="1"/>
</dbReference>
<dbReference type="PANTHER" id="PTHR43708">
    <property type="entry name" value="CONSERVED EXPRESSED OXIDOREDUCTASE (EUROFUNG)"/>
    <property type="match status" value="1"/>
</dbReference>
<dbReference type="AlphaFoldDB" id="A0AA35M6Q3"/>
<keyword evidence="6" id="KW-0067">ATP-binding</keyword>
<evidence type="ECO:0000259" key="11">
    <source>
        <dbReference type="PROSITE" id="PS51517"/>
    </source>
</evidence>
<dbReference type="SUPFAM" id="SSF51735">
    <property type="entry name" value="NAD(P)-binding Rossmann-fold domains"/>
    <property type="match status" value="1"/>
</dbReference>
<keyword evidence="5" id="KW-0418">Kinase</keyword>
<evidence type="ECO:0000256" key="9">
    <source>
        <dbReference type="PROSITE-ProRule" id="PRU00850"/>
    </source>
</evidence>
<comment type="similarity">
    <text evidence="1">Belongs to the hexokinase family.</text>
</comment>
<keyword evidence="4" id="KW-0547">Nucleotide-binding</keyword>
<evidence type="ECO:0000256" key="5">
    <source>
        <dbReference type="ARBA" id="ARBA00022777"/>
    </source>
</evidence>
<evidence type="ECO:0000256" key="10">
    <source>
        <dbReference type="SAM" id="MobiDB-lite"/>
    </source>
</evidence>
<dbReference type="PANTHER" id="PTHR43708:SF5">
    <property type="entry name" value="CONSERVED EXPRESSED OXIDOREDUCTASE (EUROFUNG)-RELATED"/>
    <property type="match status" value="1"/>
</dbReference>
<evidence type="ECO:0000313" key="12">
    <source>
        <dbReference type="EMBL" id="CAI6091540.1"/>
    </source>
</evidence>
<keyword evidence="7" id="KW-0560">Oxidoreductase</keyword>
<evidence type="ECO:0000256" key="7">
    <source>
        <dbReference type="ARBA" id="ARBA00023002"/>
    </source>
</evidence>
<keyword evidence="8 9" id="KW-0238">DNA-binding</keyword>
<dbReference type="Gene3D" id="3.30.420.40">
    <property type="match status" value="1"/>
</dbReference>
<gene>
    <name evidence="12" type="ORF">CCHLO57077_00018177</name>
</gene>
<dbReference type="GO" id="GO:0003677">
    <property type="term" value="F:DNA binding"/>
    <property type="evidence" value="ECO:0007669"/>
    <property type="project" value="UniProtKB-KW"/>
</dbReference>
<dbReference type="EMBL" id="CABFNP030001177">
    <property type="protein sequence ID" value="CAI6091540.1"/>
    <property type="molecule type" value="Genomic_DNA"/>
</dbReference>
<dbReference type="Pfam" id="PF05224">
    <property type="entry name" value="NDT80_PhoG"/>
    <property type="match status" value="1"/>
</dbReference>
<dbReference type="SUPFAM" id="SSF49417">
    <property type="entry name" value="p53-like transcription factors"/>
    <property type="match status" value="1"/>
</dbReference>
<dbReference type="Gene3D" id="3.40.367.20">
    <property type="match status" value="1"/>
</dbReference>
<evidence type="ECO:0000256" key="8">
    <source>
        <dbReference type="ARBA" id="ARBA00023125"/>
    </source>
</evidence>
<comment type="caution">
    <text evidence="12">The sequence shown here is derived from an EMBL/GenBank/DDBJ whole genome shotgun (WGS) entry which is preliminary data.</text>
</comment>
<dbReference type="InterPro" id="IPR008967">
    <property type="entry name" value="p53-like_TF_DNA-bd_sf"/>
</dbReference>
<dbReference type="Pfam" id="PF03727">
    <property type="entry name" value="Hexokinase_2"/>
    <property type="match status" value="1"/>
</dbReference>
<dbReference type="Gene3D" id="3.40.50.720">
    <property type="entry name" value="NAD(P)-binding Rossmann-like Domain"/>
    <property type="match status" value="1"/>
</dbReference>
<dbReference type="GO" id="GO:0005536">
    <property type="term" value="F:D-glucose binding"/>
    <property type="evidence" value="ECO:0007669"/>
    <property type="project" value="InterPro"/>
</dbReference>
<sequence length="1145" mass="123628">MLRDSGVPKPREQTDVRASLTWSFPFEQQSIEKGTILQCGKGFSVFDELVGCEVSSLLREAFEEEGVKIQLESIVNDTIATLLAGKRDEPSMQTSIILGTGLNAAATFNMPRLDERKFSKHPQGWIEPNTRVLVNTELSLLGNGIFPQTIWDEMLTEGIAKDSTCVQPLEYLCGGYYMGEIFRMTWIWAIRSGAFFSSYIPERLLQPFSLGSPILAELVGDGTEDLTVSSAALARYLGSTCLKAFSLADLRAIKSIARAVALRAAAYAAASIHALSTISQQDCGGNDGAHSGRIVIGVSGAVFEKLPGFKPACENVLNEMARADGLPYHFALHMVANGSIIGAAVAAAVCDELAAEYGVQEPSRIDNAHPALLFAQGSGSPSGDAALTAQLSGTFLQRHAIATGPPPRQIICYRRNIFQVRGTIDLKGSLSHGDARPAVVRVTLSAVENTKGDEVAIVVVPKTAASKSSGGPGSPAPIEIAHKSRDGRGYGGLIPFCWPRLQFRSATTKGGRRKAKGPEQYFIIHIRLTADFPDGSSVLLSDNMSAPIIVRGRSPCNFPATQNSSPGNQQLITETSHEARESTESQPLPASVANPPRDGSHNAYLLEGEFPNYDDEFLFDISALDFPINSELGAHFLEDEFRSGDGSFTLSPYLNFGDANFPSIGPPAALHPGLPTSAIQSPSSLSVASSRHDAAANFQNSASLVQQATENKDSEPLASEEAFTYKYIPLGADDRTPPVQGVYTFLNGLDDCLNSVEDLLAGIGQPAQFELLPRVMERTQFQVGIIGYGLSAITFHIPFIRASPDFRLHSVVRRQPRSGKPDDTKVLDGVKVHRTVDSILRDEHVQVIVIATPPETHFDLATSSLNAGKHVVVEKPFTPTFAEAQALVSLARGRKPLLTVYHNRRWDCDFLALRTLKEQGTLGRIVEVESHFDRFRPSLSVDTWKAHPSPGNSAIYDLGTHLIDQVVHLFGMPCRVTGFVGSQRTAAINTEGLEDSFTALLHYDDNGMIATIKAGVISPEEHQLRFWVRGDGGSFRSYGLDPQEAQLKKGMPPRSPDFGVADDGDVNNSRATLTSVKQGPTASPSFIAEPVDLSTVVKKGAGTYGEFYNKLAAALNKNDFTMVPVSAEEAAEPRRNTVPLKIASA</sequence>
<comment type="similarity">
    <text evidence="2">Belongs to the Gfo/Idh/MocA family.</text>
</comment>
<dbReference type="GO" id="GO:0004396">
    <property type="term" value="F:hexokinase activity"/>
    <property type="evidence" value="ECO:0007669"/>
    <property type="project" value="InterPro"/>
</dbReference>
<dbReference type="PROSITE" id="PS51748">
    <property type="entry name" value="HEXOKINASE_2"/>
    <property type="match status" value="1"/>
</dbReference>
<keyword evidence="3" id="KW-0808">Transferase</keyword>
<evidence type="ECO:0000313" key="13">
    <source>
        <dbReference type="Proteomes" id="UP001160390"/>
    </source>
</evidence>
<dbReference type="InterPro" id="IPR055170">
    <property type="entry name" value="GFO_IDH_MocA-like_dom"/>
</dbReference>
<evidence type="ECO:0000256" key="1">
    <source>
        <dbReference type="ARBA" id="ARBA00009225"/>
    </source>
</evidence>
<dbReference type="Pfam" id="PF00349">
    <property type="entry name" value="Hexokinase_1"/>
    <property type="match status" value="1"/>
</dbReference>
<dbReference type="SUPFAM" id="SSF53067">
    <property type="entry name" value="Actin-like ATPase domain"/>
    <property type="match status" value="2"/>
</dbReference>
<evidence type="ECO:0000256" key="6">
    <source>
        <dbReference type="ARBA" id="ARBA00022840"/>
    </source>
</evidence>
<keyword evidence="13" id="KW-1185">Reference proteome</keyword>
<dbReference type="InterPro" id="IPR024061">
    <property type="entry name" value="NDT80_DNA-bd_dom"/>
</dbReference>
<dbReference type="InterPro" id="IPR001312">
    <property type="entry name" value="Hexokinase"/>
</dbReference>
<evidence type="ECO:0000256" key="2">
    <source>
        <dbReference type="ARBA" id="ARBA00010928"/>
    </source>
</evidence>
<reference evidence="12" key="1">
    <citation type="submission" date="2023-01" db="EMBL/GenBank/DDBJ databases">
        <authorList>
            <person name="Piombo E."/>
        </authorList>
    </citation>
    <scope>NUCLEOTIDE SEQUENCE</scope>
</reference>
<dbReference type="InterPro" id="IPR000683">
    <property type="entry name" value="Gfo/Idh/MocA-like_OxRdtase_N"/>
</dbReference>
<dbReference type="InterPro" id="IPR043129">
    <property type="entry name" value="ATPase_NBD"/>
</dbReference>
<evidence type="ECO:0000256" key="3">
    <source>
        <dbReference type="ARBA" id="ARBA00022679"/>
    </source>
</evidence>
<dbReference type="GO" id="GO:0003700">
    <property type="term" value="F:DNA-binding transcription factor activity"/>
    <property type="evidence" value="ECO:0007669"/>
    <property type="project" value="UniProtKB-UniRule"/>
</dbReference>
<accession>A0AA35M6Q3</accession>
<dbReference type="InterPro" id="IPR036291">
    <property type="entry name" value="NAD(P)-bd_dom_sf"/>
</dbReference>